<feature type="non-terminal residue" evidence="2">
    <location>
        <position position="1"/>
    </location>
</feature>
<keyword evidence="2" id="KW-0689">Ribosomal protein</keyword>
<dbReference type="RefSeq" id="WP_249348653.1">
    <property type="nucleotide sequence ID" value="NZ_PNCL01000398.1"/>
</dbReference>
<evidence type="ECO:0000313" key="3">
    <source>
        <dbReference type="Proteomes" id="UP000307706"/>
    </source>
</evidence>
<organism evidence="2 3">
    <name type="scientific">Pseudoalteromonas citrea</name>
    <dbReference type="NCBI Taxonomy" id="43655"/>
    <lineage>
        <taxon>Bacteria</taxon>
        <taxon>Pseudomonadati</taxon>
        <taxon>Pseudomonadota</taxon>
        <taxon>Gammaproteobacteria</taxon>
        <taxon>Alteromonadales</taxon>
        <taxon>Pseudoalteromonadaceae</taxon>
        <taxon>Pseudoalteromonas</taxon>
    </lineage>
</organism>
<evidence type="ECO:0000313" key="2">
    <source>
        <dbReference type="EMBL" id="TMP48839.1"/>
    </source>
</evidence>
<name>A0A5S3XAE7_9GAMM</name>
<dbReference type="GO" id="GO:0005840">
    <property type="term" value="C:ribosome"/>
    <property type="evidence" value="ECO:0007669"/>
    <property type="project" value="UniProtKB-KW"/>
</dbReference>
<dbReference type="Proteomes" id="UP000307706">
    <property type="component" value="Unassembled WGS sequence"/>
</dbReference>
<gene>
    <name evidence="2" type="ORF">CWB96_23225</name>
</gene>
<proteinExistence type="predicted"/>
<dbReference type="PROSITE" id="PS51184">
    <property type="entry name" value="JMJC"/>
    <property type="match status" value="1"/>
</dbReference>
<dbReference type="AlphaFoldDB" id="A0A5S3XAE7"/>
<dbReference type="Gene3D" id="2.60.120.650">
    <property type="entry name" value="Cupin"/>
    <property type="match status" value="1"/>
</dbReference>
<dbReference type="SUPFAM" id="SSF51197">
    <property type="entry name" value="Clavaminate synthase-like"/>
    <property type="match status" value="1"/>
</dbReference>
<feature type="non-terminal residue" evidence="2">
    <location>
        <position position="86"/>
    </location>
</feature>
<protein>
    <submittedName>
        <fullName evidence="2">50S ribosomal protein L16 arginine hydroxylase</fullName>
    </submittedName>
</protein>
<keyword evidence="2" id="KW-0687">Ribonucleoprotein</keyword>
<feature type="domain" description="JmjC" evidence="1">
    <location>
        <begin position="1"/>
        <end position="78"/>
    </location>
</feature>
<dbReference type="EMBL" id="PNCL01000398">
    <property type="protein sequence ID" value="TMP48839.1"/>
    <property type="molecule type" value="Genomic_DNA"/>
</dbReference>
<comment type="caution">
    <text evidence="2">The sequence shown here is derived from an EMBL/GenBank/DDBJ whole genome shotgun (WGS) entry which is preliminary data.</text>
</comment>
<evidence type="ECO:0000259" key="1">
    <source>
        <dbReference type="PROSITE" id="PS51184"/>
    </source>
</evidence>
<dbReference type="InterPro" id="IPR003347">
    <property type="entry name" value="JmjC_dom"/>
</dbReference>
<accession>A0A5S3XAE7</accession>
<sequence length="86" mass="9507">CVGLPDVKLKHFAENKTLLQVEKFDATIDAVLVPGDILYIPPGCPHEGYALEYALNYSVGFRAPEQKDFLSGFADHLIDSEKGLTR</sequence>
<reference evidence="3" key="2">
    <citation type="submission" date="2019-06" db="EMBL/GenBank/DDBJ databases">
        <title>Co-occurence of chitin degradation, pigmentation and bioactivity in marine Pseudoalteromonas.</title>
        <authorList>
            <person name="Sonnenschein E.C."/>
            <person name="Bech P.K."/>
        </authorList>
    </citation>
    <scope>NUCLEOTIDE SEQUENCE [LARGE SCALE GENOMIC DNA]</scope>
    <source>
        <strain evidence="3">S2231</strain>
    </source>
</reference>
<reference evidence="2 3" key="1">
    <citation type="submission" date="2017-12" db="EMBL/GenBank/DDBJ databases">
        <authorList>
            <person name="Paulsen S."/>
            <person name="Gram L.K."/>
        </authorList>
    </citation>
    <scope>NUCLEOTIDE SEQUENCE [LARGE SCALE GENOMIC DNA]</scope>
    <source>
        <strain evidence="2 3">S2231</strain>
    </source>
</reference>
<dbReference type="Pfam" id="PF08007">
    <property type="entry name" value="JmjC_2"/>
    <property type="match status" value="1"/>
</dbReference>